<dbReference type="SUPFAM" id="SSF46689">
    <property type="entry name" value="Homeodomain-like"/>
    <property type="match status" value="1"/>
</dbReference>
<dbReference type="Gene3D" id="3.40.50.300">
    <property type="entry name" value="P-loop containing nucleotide triphosphate hydrolases"/>
    <property type="match status" value="1"/>
</dbReference>
<dbReference type="InterPro" id="IPR025662">
    <property type="entry name" value="Sigma_54_int_dom_ATP-bd_1"/>
</dbReference>
<dbReference type="InterPro" id="IPR025943">
    <property type="entry name" value="Sigma_54_int_dom_ATP-bd_2"/>
</dbReference>
<dbReference type="SMART" id="SM00065">
    <property type="entry name" value="GAF"/>
    <property type="match status" value="1"/>
</dbReference>
<reference evidence="7 8" key="1">
    <citation type="submission" date="2013-08" db="EMBL/GenBank/DDBJ databases">
        <authorList>
            <person name="Weinstock G."/>
            <person name="Sodergren E."/>
            <person name="Wylie T."/>
            <person name="Fulton L."/>
            <person name="Fulton R."/>
            <person name="Fronick C."/>
            <person name="O'Laughlin M."/>
            <person name="Godfrey J."/>
            <person name="Miner T."/>
            <person name="Herter B."/>
            <person name="Appelbaum E."/>
            <person name="Cordes M."/>
            <person name="Lek S."/>
            <person name="Wollam A."/>
            <person name="Pepin K.H."/>
            <person name="Palsikar V.B."/>
            <person name="Mitreva M."/>
            <person name="Wilson R.K."/>
        </authorList>
    </citation>
    <scope>NUCLEOTIDE SEQUENCE [LARGE SCALE GENOMIC DNA]</scope>
    <source>
        <strain evidence="7 8">ATCC 700332</strain>
    </source>
</reference>
<keyword evidence="8" id="KW-1185">Reference proteome</keyword>
<dbReference type="InterPro" id="IPR058031">
    <property type="entry name" value="AAA_lid_NorR"/>
</dbReference>
<proteinExistence type="predicted"/>
<keyword evidence="3" id="KW-0805">Transcription regulation</keyword>
<dbReference type="SMART" id="SM00382">
    <property type="entry name" value="AAA"/>
    <property type="match status" value="1"/>
</dbReference>
<comment type="caution">
    <text evidence="7">The sequence shown here is derived from an EMBL/GenBank/DDBJ whole genome shotgun (WGS) entry which is preliminary data.</text>
</comment>
<keyword evidence="1" id="KW-0547">Nucleotide-binding</keyword>
<dbReference type="Gene3D" id="1.10.10.60">
    <property type="entry name" value="Homeodomain-like"/>
    <property type="match status" value="1"/>
</dbReference>
<dbReference type="InterPro" id="IPR002078">
    <property type="entry name" value="Sigma_54_int"/>
</dbReference>
<sequence length="510" mass="56682">MTSHAVDVEKLNTLVEINAWINESYADLDALLVHILESAMRLVKCEASSLLLVENEQTLKFKVALGPAGVKVMSIPVAVKGSIAGWVVENDKSLIINDVSSDPRFSSGVQEKTGYITKSMTVVPLRVKQTCIGVIELLNKENGIPFDEDDLSILELLSVQVGIAYQNAATYRQARNEIHELKNALAARSEFHKFIAADPVMLDLIKVIEQIAATNSSVLILGESGVGKELVAEHIHLKSARCSKPFVRVNCAALSEQLLESELFGHVKGAFTDAVSDAAGRFEAADGGTLFLDEIGEFPLNVQAKLLRAIQNRSFEKVGSSKTVRVDVRIIAATNRNLEEMVKKGTFRSDLYFRLNVLPVQVPPLRQRRNDIEALADFFRKKFSVETKKNFSGFSDSALHLLHTYSWPGNIRELENSIERACVLGKPPLIYAEDLRLTAVENTAVQSFDLRAHADKQKGDMSLKTALFDFKRAYVINVLEQTGWNQTEAAKLLDVQRTYVCRLLNELKIR</sequence>
<dbReference type="PROSITE" id="PS00675">
    <property type="entry name" value="SIGMA54_INTERACT_1"/>
    <property type="match status" value="1"/>
</dbReference>
<evidence type="ECO:0000256" key="5">
    <source>
        <dbReference type="ARBA" id="ARBA00023163"/>
    </source>
</evidence>
<dbReference type="InterPro" id="IPR003018">
    <property type="entry name" value="GAF"/>
</dbReference>
<protein>
    <submittedName>
        <fullName evidence="7">Nif-specific regulatory family protein</fullName>
    </submittedName>
</protein>
<dbReference type="Proteomes" id="UP000016649">
    <property type="component" value="Unassembled WGS sequence"/>
</dbReference>
<dbReference type="Pfam" id="PF02954">
    <property type="entry name" value="HTH_8"/>
    <property type="match status" value="1"/>
</dbReference>
<dbReference type="InterPro" id="IPR009057">
    <property type="entry name" value="Homeodomain-like_sf"/>
</dbReference>
<dbReference type="Gene3D" id="3.30.450.40">
    <property type="match status" value="1"/>
</dbReference>
<dbReference type="InterPro" id="IPR003593">
    <property type="entry name" value="AAA+_ATPase"/>
</dbReference>
<dbReference type="PROSITE" id="PS00688">
    <property type="entry name" value="SIGMA54_INTERACT_3"/>
    <property type="match status" value="1"/>
</dbReference>
<evidence type="ECO:0000256" key="4">
    <source>
        <dbReference type="ARBA" id="ARBA00023125"/>
    </source>
</evidence>
<dbReference type="Pfam" id="PF00158">
    <property type="entry name" value="Sigma54_activat"/>
    <property type="match status" value="1"/>
</dbReference>
<dbReference type="Gene3D" id="1.10.8.60">
    <property type="match status" value="1"/>
</dbReference>
<feature type="domain" description="Sigma-54 factor interaction" evidence="6">
    <location>
        <begin position="194"/>
        <end position="423"/>
    </location>
</feature>
<dbReference type="InterPro" id="IPR027417">
    <property type="entry name" value="P-loop_NTPase"/>
</dbReference>
<dbReference type="Pfam" id="PF01590">
    <property type="entry name" value="GAF"/>
    <property type="match status" value="1"/>
</dbReference>
<dbReference type="CDD" id="cd00009">
    <property type="entry name" value="AAA"/>
    <property type="match status" value="1"/>
</dbReference>
<accession>A0ABN0NXT3</accession>
<gene>
    <name evidence="7" type="ORF">HMPREF9193_01515</name>
</gene>
<dbReference type="InterPro" id="IPR002197">
    <property type="entry name" value="HTH_Fis"/>
</dbReference>
<dbReference type="SUPFAM" id="SSF55781">
    <property type="entry name" value="GAF domain-like"/>
    <property type="match status" value="1"/>
</dbReference>
<dbReference type="Pfam" id="PF25601">
    <property type="entry name" value="AAA_lid_14"/>
    <property type="match status" value="1"/>
</dbReference>
<keyword evidence="5" id="KW-0804">Transcription</keyword>
<dbReference type="PANTHER" id="PTHR32071">
    <property type="entry name" value="TRANSCRIPTIONAL REGULATORY PROTEIN"/>
    <property type="match status" value="1"/>
</dbReference>
<evidence type="ECO:0000259" key="6">
    <source>
        <dbReference type="PROSITE" id="PS50045"/>
    </source>
</evidence>
<dbReference type="SUPFAM" id="SSF52540">
    <property type="entry name" value="P-loop containing nucleoside triphosphate hydrolases"/>
    <property type="match status" value="1"/>
</dbReference>
<dbReference type="PROSITE" id="PS00676">
    <property type="entry name" value="SIGMA54_INTERACT_2"/>
    <property type="match status" value="1"/>
</dbReference>
<dbReference type="EMBL" id="AWVH01000037">
    <property type="protein sequence ID" value="ERJ92355.1"/>
    <property type="molecule type" value="Genomic_DNA"/>
</dbReference>
<dbReference type="PROSITE" id="PS50045">
    <property type="entry name" value="SIGMA54_INTERACT_4"/>
    <property type="match status" value="1"/>
</dbReference>
<keyword evidence="4" id="KW-0238">DNA-binding</keyword>
<evidence type="ECO:0000313" key="8">
    <source>
        <dbReference type="Proteomes" id="UP000016649"/>
    </source>
</evidence>
<organism evidence="7 8">
    <name type="scientific">Treponema lecithinolyticum ATCC 700332</name>
    <dbReference type="NCBI Taxonomy" id="1321815"/>
    <lineage>
        <taxon>Bacteria</taxon>
        <taxon>Pseudomonadati</taxon>
        <taxon>Spirochaetota</taxon>
        <taxon>Spirochaetia</taxon>
        <taxon>Spirochaetales</taxon>
        <taxon>Treponemataceae</taxon>
        <taxon>Treponema</taxon>
    </lineage>
</organism>
<dbReference type="InterPro" id="IPR029016">
    <property type="entry name" value="GAF-like_dom_sf"/>
</dbReference>
<evidence type="ECO:0000256" key="3">
    <source>
        <dbReference type="ARBA" id="ARBA00023015"/>
    </source>
</evidence>
<evidence type="ECO:0000256" key="2">
    <source>
        <dbReference type="ARBA" id="ARBA00022840"/>
    </source>
</evidence>
<name>A0ABN0NXT3_TRELE</name>
<keyword evidence="2" id="KW-0067">ATP-binding</keyword>
<dbReference type="RefSeq" id="WP_021687717.1">
    <property type="nucleotide sequence ID" value="NZ_KI260569.1"/>
</dbReference>
<evidence type="ECO:0000256" key="1">
    <source>
        <dbReference type="ARBA" id="ARBA00022741"/>
    </source>
</evidence>
<dbReference type="InterPro" id="IPR025944">
    <property type="entry name" value="Sigma_54_int_dom_CS"/>
</dbReference>
<evidence type="ECO:0000313" key="7">
    <source>
        <dbReference type="EMBL" id="ERJ92355.1"/>
    </source>
</evidence>